<dbReference type="RefSeq" id="WP_174404975.1">
    <property type="nucleotide sequence ID" value="NZ_BLVO01000013.1"/>
</dbReference>
<dbReference type="GO" id="GO:0004386">
    <property type="term" value="F:helicase activity"/>
    <property type="evidence" value="ECO:0007669"/>
    <property type="project" value="InterPro"/>
</dbReference>
<evidence type="ECO:0000259" key="2">
    <source>
        <dbReference type="SMART" id="SM00778"/>
    </source>
</evidence>
<feature type="domain" description="DNA primase/helicase Gp4 N-terminal Bacteriophage T7-like" evidence="2">
    <location>
        <begin position="23"/>
        <end position="61"/>
    </location>
</feature>
<comment type="caution">
    <text evidence="3">The sequence shown here is derived from an EMBL/GenBank/DDBJ whole genome shotgun (WGS) entry which is preliminary data.</text>
</comment>
<dbReference type="AlphaFoldDB" id="A0A7J0BHZ8"/>
<gene>
    <name evidence="3" type="ORF">DSM101010T_16720</name>
</gene>
<reference evidence="3 4" key="1">
    <citation type="submission" date="2020-05" db="EMBL/GenBank/DDBJ databases">
        <title>Draft genome sequence of Desulfovibrio sp. strain HN2T.</title>
        <authorList>
            <person name="Ueno A."/>
            <person name="Tamazawa S."/>
            <person name="Tamamura S."/>
            <person name="Murakami T."/>
            <person name="Kiyama T."/>
            <person name="Inomata H."/>
            <person name="Amano Y."/>
            <person name="Miyakawa K."/>
            <person name="Tamaki H."/>
            <person name="Naganuma T."/>
            <person name="Kaneko K."/>
        </authorList>
    </citation>
    <scope>NUCLEOTIDE SEQUENCE [LARGE SCALE GENOMIC DNA]</scope>
    <source>
        <strain evidence="3 4">HN2</strain>
    </source>
</reference>
<dbReference type="Pfam" id="PF08273">
    <property type="entry name" value="Zn_Ribbon_Prim"/>
    <property type="match status" value="1"/>
</dbReference>
<dbReference type="Gene3D" id="3.90.580.10">
    <property type="entry name" value="Zinc finger, CHC2-type domain"/>
    <property type="match status" value="1"/>
</dbReference>
<sequence>MNILDLVREDVGESTVVKQTSGEWASPCPTCGGKDRFRTFPDQGKGGTYWCRAENRGGDIIQYLRDFRSMAYREACTFAGVEAASGYRPLAAPRRKGEARGEYAFKTHDDPAMLWQEKARSFVTTCHQRLLANPPMLAYLASRGVSLEAAKRCRLGYNPKPEYRSRTAWGLTEETSENGKAKRLWLPKGIVIPYWRERKLQRIKIRQDNGFEFGPRYYMVPGSSSVPMCLNPEARAFVVVEAELDAIACWDATAASGRQEIGALGMGTLGGKPDEWLHGILTKCLCILNALDVERVEPENDTEEAREKAERTEAMQARQRDWWQATYPQAERWPVPAGKDPGEAVAHGVDLAMWILAGLPPAFTLPPFPSGKDHRREAADAGEAPSIAETAPPPKAIPASVLQLNELLRSGPMWIEKDDATTSLGIKWDWQWRLAKPENAALCNQLSHLVFRTDAFDWVVAHGAAIIDCRNLLNQ</sequence>
<keyword evidence="4" id="KW-1185">Reference proteome</keyword>
<dbReference type="SMART" id="SM00778">
    <property type="entry name" value="Prim_Zn_Ribbon"/>
    <property type="match status" value="1"/>
</dbReference>
<dbReference type="EMBL" id="BLVO01000013">
    <property type="protein sequence ID" value="GFM33307.1"/>
    <property type="molecule type" value="Genomic_DNA"/>
</dbReference>
<dbReference type="SUPFAM" id="SSF57783">
    <property type="entry name" value="Zinc beta-ribbon"/>
    <property type="match status" value="1"/>
</dbReference>
<accession>A0A7J0BHZ8</accession>
<evidence type="ECO:0000256" key="1">
    <source>
        <dbReference type="SAM" id="MobiDB-lite"/>
    </source>
</evidence>
<evidence type="ECO:0000313" key="4">
    <source>
        <dbReference type="Proteomes" id="UP000503840"/>
    </source>
</evidence>
<evidence type="ECO:0000313" key="3">
    <source>
        <dbReference type="EMBL" id="GFM33307.1"/>
    </source>
</evidence>
<dbReference type="Proteomes" id="UP000503840">
    <property type="component" value="Unassembled WGS sequence"/>
</dbReference>
<feature type="region of interest" description="Disordered" evidence="1">
    <location>
        <begin position="370"/>
        <end position="394"/>
    </location>
</feature>
<dbReference type="InterPro" id="IPR013237">
    <property type="entry name" value="Phage_T7_Gp4_N"/>
</dbReference>
<dbReference type="GO" id="GO:0006260">
    <property type="term" value="P:DNA replication"/>
    <property type="evidence" value="ECO:0007669"/>
    <property type="project" value="InterPro"/>
</dbReference>
<dbReference type="GO" id="GO:0008270">
    <property type="term" value="F:zinc ion binding"/>
    <property type="evidence" value="ECO:0007669"/>
    <property type="project" value="InterPro"/>
</dbReference>
<name>A0A7J0BHZ8_9BACT</name>
<dbReference type="GO" id="GO:0003677">
    <property type="term" value="F:DNA binding"/>
    <property type="evidence" value="ECO:0007669"/>
    <property type="project" value="InterPro"/>
</dbReference>
<dbReference type="InterPro" id="IPR036977">
    <property type="entry name" value="DNA_primase_Znf_CHC2"/>
</dbReference>
<organism evidence="3 4">
    <name type="scientific">Desulfovibrio subterraneus</name>
    <dbReference type="NCBI Taxonomy" id="2718620"/>
    <lineage>
        <taxon>Bacteria</taxon>
        <taxon>Pseudomonadati</taxon>
        <taxon>Thermodesulfobacteriota</taxon>
        <taxon>Desulfovibrionia</taxon>
        <taxon>Desulfovibrionales</taxon>
        <taxon>Desulfovibrionaceae</taxon>
        <taxon>Desulfovibrio</taxon>
    </lineage>
</organism>
<protein>
    <submittedName>
        <fullName evidence="3">Primase</fullName>
    </submittedName>
</protein>
<proteinExistence type="predicted"/>